<protein>
    <submittedName>
        <fullName evidence="7">MltA-interacting protein MipA</fullName>
    </submittedName>
</protein>
<evidence type="ECO:0000256" key="5">
    <source>
        <dbReference type="ARBA" id="ARBA00023237"/>
    </source>
</evidence>
<evidence type="ECO:0000313" key="7">
    <source>
        <dbReference type="EMBL" id="SLN59211.1"/>
    </source>
</evidence>
<evidence type="ECO:0000256" key="1">
    <source>
        <dbReference type="ARBA" id="ARBA00004442"/>
    </source>
</evidence>
<comment type="similarity">
    <text evidence="2">Belongs to the MipA/OmpV family.</text>
</comment>
<evidence type="ECO:0000256" key="4">
    <source>
        <dbReference type="ARBA" id="ARBA00023136"/>
    </source>
</evidence>
<keyword evidence="3 6" id="KW-0732">Signal</keyword>
<sequence>MLIKTAKTLAALASLLLPETLRAESDSLSLAPSYLPNYVGIGVGAYPDYFGSDDQSFGAAPFGRFSWGERYVAFQATFVKANLLQHSNWRAGPTVFWRFGRSDVDDRAVDLLPDIDGSLELGGFVGYESVSPGDPRDRWGLSGGIAHDVSGVYNGITASASASKWIPATRFGALGFSLGATYGSSDFMDSRFSVDASGAAASGLDEFTAGSGVRDVRASIVYIQAISREWQIGGGLVYSRLLGDAADSPIVRDRGSRNQLYYGIGISRAF</sequence>
<reference evidence="8" key="1">
    <citation type="submission" date="2017-03" db="EMBL/GenBank/DDBJ databases">
        <authorList>
            <person name="Rodrigo-Torres L."/>
            <person name="Arahal R.D."/>
            <person name="Lucena T."/>
        </authorList>
    </citation>
    <scope>NUCLEOTIDE SEQUENCE [LARGE SCALE GENOMIC DNA]</scope>
    <source>
        <strain evidence="8">CECT 8370</strain>
    </source>
</reference>
<dbReference type="EMBL" id="FWFJ01000028">
    <property type="protein sequence ID" value="SLN59211.1"/>
    <property type="molecule type" value="Genomic_DNA"/>
</dbReference>
<name>A0A1X6ZRP9_9RHOB</name>
<proteinExistence type="inferred from homology"/>
<dbReference type="InterPro" id="IPR010583">
    <property type="entry name" value="MipA"/>
</dbReference>
<evidence type="ECO:0000256" key="6">
    <source>
        <dbReference type="SAM" id="SignalP"/>
    </source>
</evidence>
<evidence type="ECO:0000256" key="2">
    <source>
        <dbReference type="ARBA" id="ARBA00005722"/>
    </source>
</evidence>
<feature type="chain" id="PRO_5012710742" evidence="6">
    <location>
        <begin position="24"/>
        <end position="270"/>
    </location>
</feature>
<dbReference type="AlphaFoldDB" id="A0A1X6ZRP9"/>
<dbReference type="Proteomes" id="UP000194012">
    <property type="component" value="Unassembled WGS sequence"/>
</dbReference>
<feature type="signal peptide" evidence="6">
    <location>
        <begin position="1"/>
        <end position="23"/>
    </location>
</feature>
<accession>A0A1X6ZRP9</accession>
<dbReference type="Pfam" id="PF06629">
    <property type="entry name" value="MipA"/>
    <property type="match status" value="1"/>
</dbReference>
<keyword evidence="5" id="KW-0998">Cell outer membrane</keyword>
<dbReference type="PANTHER" id="PTHR38776">
    <property type="entry name" value="MLTA-INTERACTING PROTEIN-RELATED"/>
    <property type="match status" value="1"/>
</dbReference>
<organism evidence="7 8">
    <name type="scientific">Roseovarius gaetbuli</name>
    <dbReference type="NCBI Taxonomy" id="1356575"/>
    <lineage>
        <taxon>Bacteria</taxon>
        <taxon>Pseudomonadati</taxon>
        <taxon>Pseudomonadota</taxon>
        <taxon>Alphaproteobacteria</taxon>
        <taxon>Rhodobacterales</taxon>
        <taxon>Roseobacteraceae</taxon>
        <taxon>Roseovarius</taxon>
    </lineage>
</organism>
<keyword evidence="4" id="KW-0472">Membrane</keyword>
<comment type="subcellular location">
    <subcellularLocation>
        <location evidence="1">Cell outer membrane</location>
    </subcellularLocation>
</comment>
<keyword evidence="8" id="KW-1185">Reference proteome</keyword>
<dbReference type="PANTHER" id="PTHR38776:SF1">
    <property type="entry name" value="MLTA-INTERACTING PROTEIN-RELATED"/>
    <property type="match status" value="1"/>
</dbReference>
<dbReference type="OrthoDB" id="5462484at2"/>
<evidence type="ECO:0000313" key="8">
    <source>
        <dbReference type="Proteomes" id="UP000194012"/>
    </source>
</evidence>
<gene>
    <name evidence="7" type="ORF">ROG8370_02721</name>
</gene>
<dbReference type="GO" id="GO:0009279">
    <property type="term" value="C:cell outer membrane"/>
    <property type="evidence" value="ECO:0007669"/>
    <property type="project" value="UniProtKB-SubCell"/>
</dbReference>
<evidence type="ECO:0000256" key="3">
    <source>
        <dbReference type="ARBA" id="ARBA00022729"/>
    </source>
</evidence>